<dbReference type="Proteomes" id="UP001162131">
    <property type="component" value="Unassembled WGS sequence"/>
</dbReference>
<feature type="compositionally biased region" description="Basic and acidic residues" evidence="1">
    <location>
        <begin position="1"/>
        <end position="10"/>
    </location>
</feature>
<dbReference type="EMBL" id="CAJZBQ010000010">
    <property type="protein sequence ID" value="CAG9313248.1"/>
    <property type="molecule type" value="Genomic_DNA"/>
</dbReference>
<dbReference type="AlphaFoldDB" id="A0AAU9ICY4"/>
<name>A0AAU9ICY4_9CILI</name>
<feature type="region of interest" description="Disordered" evidence="1">
    <location>
        <begin position="1"/>
        <end position="23"/>
    </location>
</feature>
<keyword evidence="3" id="KW-1185">Reference proteome</keyword>
<organism evidence="2 3">
    <name type="scientific">Blepharisma stoltei</name>
    <dbReference type="NCBI Taxonomy" id="1481888"/>
    <lineage>
        <taxon>Eukaryota</taxon>
        <taxon>Sar</taxon>
        <taxon>Alveolata</taxon>
        <taxon>Ciliophora</taxon>
        <taxon>Postciliodesmatophora</taxon>
        <taxon>Heterotrichea</taxon>
        <taxon>Heterotrichida</taxon>
        <taxon>Blepharismidae</taxon>
        <taxon>Blepharisma</taxon>
    </lineage>
</organism>
<proteinExistence type="predicted"/>
<reference evidence="2" key="1">
    <citation type="submission" date="2021-09" db="EMBL/GenBank/DDBJ databases">
        <authorList>
            <consortium name="AG Swart"/>
            <person name="Singh M."/>
            <person name="Singh A."/>
            <person name="Seah K."/>
            <person name="Emmerich C."/>
        </authorList>
    </citation>
    <scope>NUCLEOTIDE SEQUENCE</scope>
    <source>
        <strain evidence="2">ATCC30299</strain>
    </source>
</reference>
<evidence type="ECO:0000256" key="1">
    <source>
        <dbReference type="SAM" id="MobiDB-lite"/>
    </source>
</evidence>
<comment type="caution">
    <text evidence="2">The sequence shown here is derived from an EMBL/GenBank/DDBJ whole genome shotgun (WGS) entry which is preliminary data.</text>
</comment>
<evidence type="ECO:0000313" key="3">
    <source>
        <dbReference type="Proteomes" id="UP001162131"/>
    </source>
</evidence>
<sequence length="145" mass="16807">MSRIRPRSDTLRPQITRSRTGSFSALQNSQINISSETARNSSVDHKEAFSSNLLSNLLKLNQRSSSVFKENIKHSDQPTPKESFLAKKERLKRPLRTLLAPSLPRPNIYIAPVQNSFYEYLDKMEPLLHDMDEMKRHISIPHNFF</sequence>
<gene>
    <name evidence="2" type="ORF">BSTOLATCC_MIC8521</name>
</gene>
<evidence type="ECO:0000313" key="2">
    <source>
        <dbReference type="EMBL" id="CAG9313248.1"/>
    </source>
</evidence>
<protein>
    <submittedName>
        <fullName evidence="2">Uncharacterized protein</fullName>
    </submittedName>
</protein>
<feature type="compositionally biased region" description="Polar residues" evidence="1">
    <location>
        <begin position="11"/>
        <end position="23"/>
    </location>
</feature>
<accession>A0AAU9ICY4</accession>